<feature type="compositionally biased region" description="Polar residues" evidence="1">
    <location>
        <begin position="71"/>
        <end position="86"/>
    </location>
</feature>
<reference evidence="2 3" key="1">
    <citation type="submission" date="2019-03" db="EMBL/GenBank/DDBJ databases">
        <title>First draft genome of Liparis tanakae, snailfish: a comprehensive survey of snailfish specific genes.</title>
        <authorList>
            <person name="Kim W."/>
            <person name="Song I."/>
            <person name="Jeong J.-H."/>
            <person name="Kim D."/>
            <person name="Kim S."/>
            <person name="Ryu S."/>
            <person name="Song J.Y."/>
            <person name="Lee S.K."/>
        </authorList>
    </citation>
    <scope>NUCLEOTIDE SEQUENCE [LARGE SCALE GENOMIC DNA]</scope>
    <source>
        <tissue evidence="2">Muscle</tissue>
    </source>
</reference>
<feature type="region of interest" description="Disordered" evidence="1">
    <location>
        <begin position="1"/>
        <end position="125"/>
    </location>
</feature>
<keyword evidence="3" id="KW-1185">Reference proteome</keyword>
<organism evidence="2 3">
    <name type="scientific">Liparis tanakae</name>
    <name type="common">Tanaka's snailfish</name>
    <dbReference type="NCBI Taxonomy" id="230148"/>
    <lineage>
        <taxon>Eukaryota</taxon>
        <taxon>Metazoa</taxon>
        <taxon>Chordata</taxon>
        <taxon>Craniata</taxon>
        <taxon>Vertebrata</taxon>
        <taxon>Euteleostomi</taxon>
        <taxon>Actinopterygii</taxon>
        <taxon>Neopterygii</taxon>
        <taxon>Teleostei</taxon>
        <taxon>Neoteleostei</taxon>
        <taxon>Acanthomorphata</taxon>
        <taxon>Eupercaria</taxon>
        <taxon>Perciformes</taxon>
        <taxon>Cottioidei</taxon>
        <taxon>Cottales</taxon>
        <taxon>Liparidae</taxon>
        <taxon>Liparis</taxon>
    </lineage>
</organism>
<gene>
    <name evidence="2" type="ORF">EYF80_046806</name>
</gene>
<proteinExistence type="predicted"/>
<accession>A0A4Z2FPE8</accession>
<name>A0A4Z2FPE8_9TELE</name>
<dbReference type="Proteomes" id="UP000314294">
    <property type="component" value="Unassembled WGS sequence"/>
</dbReference>
<evidence type="ECO:0000256" key="1">
    <source>
        <dbReference type="SAM" id="MobiDB-lite"/>
    </source>
</evidence>
<feature type="compositionally biased region" description="Gly residues" evidence="1">
    <location>
        <begin position="38"/>
        <end position="47"/>
    </location>
</feature>
<comment type="caution">
    <text evidence="2">The sequence shown here is derived from an EMBL/GenBank/DDBJ whole genome shotgun (WGS) entry which is preliminary data.</text>
</comment>
<dbReference type="EMBL" id="SRLO01000997">
    <property type="protein sequence ID" value="TNN43009.1"/>
    <property type="molecule type" value="Genomic_DNA"/>
</dbReference>
<sequence length="168" mass="16956">METEVGPQSSRGGRGLQPVIEDPIEPPLEPRERDTGRKGGSGGGSGARAGPRWATDMIPDTPATPDVVPETQLSGSCPMETRSSLESLFGGGGGYATQGPAGGYDPAGSGPGGAYLRTSGGSGGGQILAVREGQKIRGEDMGPCANQLPPVQANPAAPVFQKASWLIS</sequence>
<feature type="compositionally biased region" description="Basic and acidic residues" evidence="1">
    <location>
        <begin position="28"/>
        <end position="37"/>
    </location>
</feature>
<feature type="compositionally biased region" description="Polar residues" evidence="1">
    <location>
        <begin position="1"/>
        <end position="11"/>
    </location>
</feature>
<feature type="compositionally biased region" description="Gly residues" evidence="1">
    <location>
        <begin position="89"/>
        <end position="102"/>
    </location>
</feature>
<protein>
    <submittedName>
        <fullName evidence="2">Uncharacterized protein</fullName>
    </submittedName>
</protein>
<evidence type="ECO:0000313" key="2">
    <source>
        <dbReference type="EMBL" id="TNN43009.1"/>
    </source>
</evidence>
<dbReference type="AlphaFoldDB" id="A0A4Z2FPE8"/>
<evidence type="ECO:0000313" key="3">
    <source>
        <dbReference type="Proteomes" id="UP000314294"/>
    </source>
</evidence>